<dbReference type="EC" id="4.2.99.18" evidence="12"/>
<dbReference type="InterPro" id="IPR023170">
    <property type="entry name" value="HhH_base_excis_C"/>
</dbReference>
<dbReference type="FunFam" id="1.10.1670.10:FF:000001">
    <property type="entry name" value="Endonuclease III"/>
    <property type="match status" value="1"/>
</dbReference>
<evidence type="ECO:0000259" key="13">
    <source>
        <dbReference type="SMART" id="SM00478"/>
    </source>
</evidence>
<comment type="function">
    <text evidence="12">DNA repair enzyme that has both DNA N-glycosylase activity and AP-lyase activity. The DNA N-glycosylase activity releases various damaged pyrimidines from DNA by cleaving the N-glycosidic bond, leaving an AP (apurinic/apyrimidinic) site. The AP-lyase activity cleaves the phosphodiester bond 3' to the AP site by a beta-elimination, leaving a 3'-terminal unsaturated sugar and a product with a terminal 5'-phosphate.</text>
</comment>
<dbReference type="GO" id="GO:0006285">
    <property type="term" value="P:base-excision repair, AP site formation"/>
    <property type="evidence" value="ECO:0007669"/>
    <property type="project" value="TreeGrafter"/>
</dbReference>
<dbReference type="SUPFAM" id="SSF48150">
    <property type="entry name" value="DNA-glycosylase"/>
    <property type="match status" value="1"/>
</dbReference>
<dbReference type="InterPro" id="IPR003651">
    <property type="entry name" value="Endonuclease3_FeS-loop_motif"/>
</dbReference>
<dbReference type="InterPro" id="IPR011257">
    <property type="entry name" value="DNA_glycosylase"/>
</dbReference>
<keyword evidence="14" id="KW-0540">Nuclease</keyword>
<evidence type="ECO:0000256" key="3">
    <source>
        <dbReference type="ARBA" id="ARBA00022723"/>
    </source>
</evidence>
<evidence type="ECO:0000256" key="10">
    <source>
        <dbReference type="ARBA" id="ARBA00023239"/>
    </source>
</evidence>
<organism evidence="14 15">
    <name type="scientific">Alkalibaculum sporogenes</name>
    <dbReference type="NCBI Taxonomy" id="2655001"/>
    <lineage>
        <taxon>Bacteria</taxon>
        <taxon>Bacillati</taxon>
        <taxon>Bacillota</taxon>
        <taxon>Clostridia</taxon>
        <taxon>Eubacteriales</taxon>
        <taxon>Eubacteriaceae</taxon>
        <taxon>Alkalibaculum</taxon>
    </lineage>
</organism>
<keyword evidence="14" id="KW-0255">Endonuclease</keyword>
<dbReference type="SMART" id="SM00525">
    <property type="entry name" value="FES"/>
    <property type="match status" value="1"/>
</dbReference>
<keyword evidence="9 12" id="KW-0234">DNA repair</keyword>
<evidence type="ECO:0000313" key="15">
    <source>
        <dbReference type="Proteomes" id="UP000440004"/>
    </source>
</evidence>
<dbReference type="PROSITE" id="PS01155">
    <property type="entry name" value="ENDONUCLEASE_III_2"/>
    <property type="match status" value="1"/>
</dbReference>
<evidence type="ECO:0000256" key="12">
    <source>
        <dbReference type="HAMAP-Rule" id="MF_00942"/>
    </source>
</evidence>
<keyword evidence="10 12" id="KW-0456">Lyase</keyword>
<dbReference type="InterPro" id="IPR004035">
    <property type="entry name" value="Endouclease-III_FeS-bd_BS"/>
</dbReference>
<dbReference type="InterPro" id="IPR003265">
    <property type="entry name" value="HhH-GPD_domain"/>
</dbReference>
<dbReference type="InterPro" id="IPR005759">
    <property type="entry name" value="Nth"/>
</dbReference>
<evidence type="ECO:0000256" key="1">
    <source>
        <dbReference type="ARBA" id="ARBA00008343"/>
    </source>
</evidence>
<keyword evidence="3 12" id="KW-0479">Metal-binding</keyword>
<evidence type="ECO:0000256" key="9">
    <source>
        <dbReference type="ARBA" id="ARBA00023204"/>
    </source>
</evidence>
<dbReference type="GO" id="GO:0051539">
    <property type="term" value="F:4 iron, 4 sulfur cluster binding"/>
    <property type="evidence" value="ECO:0007669"/>
    <property type="project" value="UniProtKB-UniRule"/>
</dbReference>
<dbReference type="Pfam" id="PF00633">
    <property type="entry name" value="HHH"/>
    <property type="match status" value="1"/>
</dbReference>
<dbReference type="AlphaFoldDB" id="A0A6A7KC12"/>
<keyword evidence="4 12" id="KW-0227">DNA damage</keyword>
<dbReference type="FunFam" id="1.10.340.30:FF:000001">
    <property type="entry name" value="Endonuclease III"/>
    <property type="match status" value="1"/>
</dbReference>
<accession>A0A6A7KC12</accession>
<dbReference type="CDD" id="cd00056">
    <property type="entry name" value="ENDO3c"/>
    <property type="match status" value="1"/>
</dbReference>
<dbReference type="EMBL" id="WHNX01000032">
    <property type="protein sequence ID" value="MPW26936.1"/>
    <property type="molecule type" value="Genomic_DNA"/>
</dbReference>
<keyword evidence="7 12" id="KW-0411">Iron-sulfur</keyword>
<feature type="binding site" evidence="12">
    <location>
        <position position="197"/>
    </location>
    <ligand>
        <name>[4Fe-4S] cluster</name>
        <dbReference type="ChEBI" id="CHEBI:49883"/>
    </ligand>
</feature>
<dbReference type="GO" id="GO:0019104">
    <property type="term" value="F:DNA N-glycosylase activity"/>
    <property type="evidence" value="ECO:0007669"/>
    <property type="project" value="UniProtKB-UniRule"/>
</dbReference>
<dbReference type="Pfam" id="PF00730">
    <property type="entry name" value="HhH-GPD"/>
    <property type="match status" value="1"/>
</dbReference>
<dbReference type="GO" id="GO:0046872">
    <property type="term" value="F:metal ion binding"/>
    <property type="evidence" value="ECO:0007669"/>
    <property type="project" value="UniProtKB-KW"/>
</dbReference>
<dbReference type="Gene3D" id="1.10.340.30">
    <property type="entry name" value="Hypothetical protein, domain 2"/>
    <property type="match status" value="1"/>
</dbReference>
<dbReference type="PANTHER" id="PTHR10359">
    <property type="entry name" value="A/G-SPECIFIC ADENINE GLYCOSYLASE/ENDONUCLEASE III"/>
    <property type="match status" value="1"/>
</dbReference>
<evidence type="ECO:0000313" key="14">
    <source>
        <dbReference type="EMBL" id="MPW26936.1"/>
    </source>
</evidence>
<feature type="binding site" evidence="12">
    <location>
        <position position="194"/>
    </location>
    <ligand>
        <name>[4Fe-4S] cluster</name>
        <dbReference type="ChEBI" id="CHEBI:49883"/>
    </ligand>
</feature>
<dbReference type="PANTHER" id="PTHR10359:SF18">
    <property type="entry name" value="ENDONUCLEASE III"/>
    <property type="match status" value="1"/>
</dbReference>
<dbReference type="Gene3D" id="1.10.1670.10">
    <property type="entry name" value="Helix-hairpin-Helix base-excision DNA repair enzymes (C-terminal)"/>
    <property type="match status" value="1"/>
</dbReference>
<dbReference type="NCBIfam" id="TIGR01083">
    <property type="entry name" value="nth"/>
    <property type="match status" value="1"/>
</dbReference>
<keyword evidence="11 12" id="KW-0326">Glycosidase</keyword>
<comment type="catalytic activity">
    <reaction evidence="12">
        <text>2'-deoxyribonucleotide-(2'-deoxyribose 5'-phosphate)-2'-deoxyribonucleotide-DNA = a 3'-end 2'-deoxyribonucleotide-(2,3-dehydro-2,3-deoxyribose 5'-phosphate)-DNA + a 5'-end 5'-phospho-2'-deoxyribonucleoside-DNA + H(+)</text>
        <dbReference type="Rhea" id="RHEA:66592"/>
        <dbReference type="Rhea" id="RHEA-COMP:13180"/>
        <dbReference type="Rhea" id="RHEA-COMP:16897"/>
        <dbReference type="Rhea" id="RHEA-COMP:17067"/>
        <dbReference type="ChEBI" id="CHEBI:15378"/>
        <dbReference type="ChEBI" id="CHEBI:136412"/>
        <dbReference type="ChEBI" id="CHEBI:157695"/>
        <dbReference type="ChEBI" id="CHEBI:167181"/>
        <dbReference type="EC" id="4.2.99.18"/>
    </reaction>
</comment>
<feature type="binding site" evidence="12">
    <location>
        <position position="187"/>
    </location>
    <ligand>
        <name>[4Fe-4S] cluster</name>
        <dbReference type="ChEBI" id="CHEBI:49883"/>
    </ligand>
</feature>
<keyword evidence="2 12" id="KW-0004">4Fe-4S</keyword>
<reference evidence="14 15" key="1">
    <citation type="submission" date="2019-10" db="EMBL/GenBank/DDBJ databases">
        <title>Alkalibaculum tamaniensis sp.nov., a new alkaliphilic acetogen, isolated on methoxylated aromatics from a mud volcano.</title>
        <authorList>
            <person name="Khomyakova M.A."/>
            <person name="Merkel A.Y."/>
            <person name="Bonch-Osmolovskaya E.A."/>
            <person name="Slobodkin A.I."/>
        </authorList>
    </citation>
    <scope>NUCLEOTIDE SEQUENCE [LARGE SCALE GENOMIC DNA]</scope>
    <source>
        <strain evidence="14 15">M08DMB</strain>
    </source>
</reference>
<evidence type="ECO:0000256" key="5">
    <source>
        <dbReference type="ARBA" id="ARBA00022801"/>
    </source>
</evidence>
<dbReference type="Proteomes" id="UP000440004">
    <property type="component" value="Unassembled WGS sequence"/>
</dbReference>
<comment type="similarity">
    <text evidence="1 12">Belongs to the Nth/MutY family.</text>
</comment>
<comment type="cofactor">
    <cofactor evidence="12">
        <name>[4Fe-4S] cluster</name>
        <dbReference type="ChEBI" id="CHEBI:49883"/>
    </cofactor>
    <text evidence="12">Binds 1 [4Fe-4S] cluster.</text>
</comment>
<feature type="binding site" evidence="12">
    <location>
        <position position="203"/>
    </location>
    <ligand>
        <name>[4Fe-4S] cluster</name>
        <dbReference type="ChEBI" id="CHEBI:49883"/>
    </ligand>
</feature>
<evidence type="ECO:0000256" key="7">
    <source>
        <dbReference type="ARBA" id="ARBA00023014"/>
    </source>
</evidence>
<keyword evidence="6 12" id="KW-0408">Iron</keyword>
<dbReference type="GO" id="GO:0003677">
    <property type="term" value="F:DNA binding"/>
    <property type="evidence" value="ECO:0007669"/>
    <property type="project" value="UniProtKB-UniRule"/>
</dbReference>
<dbReference type="PIRSF" id="PIRSF001435">
    <property type="entry name" value="Nth"/>
    <property type="match status" value="1"/>
</dbReference>
<dbReference type="InterPro" id="IPR004036">
    <property type="entry name" value="Endonuclease-III-like_CS2"/>
</dbReference>
<evidence type="ECO:0000256" key="6">
    <source>
        <dbReference type="ARBA" id="ARBA00023004"/>
    </source>
</evidence>
<keyword evidence="15" id="KW-1185">Reference proteome</keyword>
<sequence length="210" mass="23649">MEKEKIVRVLELLEKEYPDAVAALNFTTPFELLIATILSAQCTDVRVNKVTSKLYKNHNTPEAILSLGQVKLQDEIRTCGLANTKSKNIIATCSLLLKQYNNQVPDTIEELMTLPGVGRKTANVVVSNAFGKSAIAVDTHVFRVSNRIGLAHSKDVLRTEKDLMYNIPENKWSKAHHWLIFHGRNICKARNPLCSKCIVKEECQYNSKNI</sequence>
<protein>
    <recommendedName>
        <fullName evidence="12">Endonuclease III</fullName>
        <ecNumber evidence="12">4.2.99.18</ecNumber>
    </recommendedName>
    <alternativeName>
        <fullName evidence="12">DNA-(apurinic or apyrimidinic site) lyase</fullName>
    </alternativeName>
</protein>
<evidence type="ECO:0000256" key="2">
    <source>
        <dbReference type="ARBA" id="ARBA00022485"/>
    </source>
</evidence>
<dbReference type="GO" id="GO:0140078">
    <property type="term" value="F:class I DNA-(apurinic or apyrimidinic site) endonuclease activity"/>
    <property type="evidence" value="ECO:0007669"/>
    <property type="project" value="UniProtKB-EC"/>
</dbReference>
<evidence type="ECO:0000256" key="11">
    <source>
        <dbReference type="ARBA" id="ARBA00023295"/>
    </source>
</evidence>
<gene>
    <name evidence="12 14" type="primary">nth</name>
    <name evidence="14" type="ORF">GC105_14210</name>
</gene>
<dbReference type="PROSITE" id="PS00764">
    <property type="entry name" value="ENDONUCLEASE_III_1"/>
    <property type="match status" value="1"/>
</dbReference>
<dbReference type="SMART" id="SM00478">
    <property type="entry name" value="ENDO3c"/>
    <property type="match status" value="1"/>
</dbReference>
<keyword evidence="5 12" id="KW-0378">Hydrolase</keyword>
<name>A0A6A7KC12_9FIRM</name>
<dbReference type="RefSeq" id="WP_152806172.1">
    <property type="nucleotide sequence ID" value="NZ_WHNX01000032.1"/>
</dbReference>
<keyword evidence="8 12" id="KW-0238">DNA-binding</keyword>
<dbReference type="InterPro" id="IPR000445">
    <property type="entry name" value="HhH_motif"/>
</dbReference>
<comment type="caution">
    <text evidence="14">The sequence shown here is derived from an EMBL/GenBank/DDBJ whole genome shotgun (WGS) entry which is preliminary data.</text>
</comment>
<evidence type="ECO:0000256" key="8">
    <source>
        <dbReference type="ARBA" id="ARBA00023125"/>
    </source>
</evidence>
<feature type="domain" description="HhH-GPD" evidence="13">
    <location>
        <begin position="38"/>
        <end position="185"/>
    </location>
</feature>
<evidence type="ECO:0000256" key="4">
    <source>
        <dbReference type="ARBA" id="ARBA00022763"/>
    </source>
</evidence>
<dbReference type="HAMAP" id="MF_00942">
    <property type="entry name" value="Nth"/>
    <property type="match status" value="1"/>
</dbReference>
<proteinExistence type="inferred from homology"/>